<comment type="caution">
    <text evidence="2">The sequence shown here is derived from an EMBL/GenBank/DDBJ whole genome shotgun (WGS) entry which is preliminary data.</text>
</comment>
<feature type="transmembrane region" description="Helical" evidence="1">
    <location>
        <begin position="102"/>
        <end position="126"/>
    </location>
</feature>
<evidence type="ECO:0008006" key="4">
    <source>
        <dbReference type="Google" id="ProtNLM"/>
    </source>
</evidence>
<feature type="transmembrane region" description="Helical" evidence="1">
    <location>
        <begin position="169"/>
        <end position="190"/>
    </location>
</feature>
<proteinExistence type="predicted"/>
<evidence type="ECO:0000256" key="1">
    <source>
        <dbReference type="SAM" id="Phobius"/>
    </source>
</evidence>
<keyword evidence="1" id="KW-1133">Transmembrane helix</keyword>
<feature type="transmembrane region" description="Helical" evidence="1">
    <location>
        <begin position="67"/>
        <end position="90"/>
    </location>
</feature>
<organism evidence="2 3">
    <name type="scientific">Sphingomonas rustica</name>
    <dbReference type="NCBI Taxonomy" id="3103142"/>
    <lineage>
        <taxon>Bacteria</taxon>
        <taxon>Pseudomonadati</taxon>
        <taxon>Pseudomonadota</taxon>
        <taxon>Alphaproteobacteria</taxon>
        <taxon>Sphingomonadales</taxon>
        <taxon>Sphingomonadaceae</taxon>
        <taxon>Sphingomonas</taxon>
    </lineage>
</organism>
<name>A0ABV0BGU4_9SPHN</name>
<keyword evidence="1" id="KW-0472">Membrane</keyword>
<protein>
    <recommendedName>
        <fullName evidence="4">Glycerophosphoryl diester phosphodiesterase membrane domain-containing protein</fullName>
    </recommendedName>
</protein>
<dbReference type="EMBL" id="JBDIZK010000013">
    <property type="protein sequence ID" value="MEN3749305.1"/>
    <property type="molecule type" value="Genomic_DNA"/>
</dbReference>
<accession>A0ABV0BGU4</accession>
<keyword evidence="1" id="KW-0812">Transmembrane</keyword>
<dbReference type="RefSeq" id="WP_346248349.1">
    <property type="nucleotide sequence ID" value="NZ_JBDIZK010000013.1"/>
</dbReference>
<feature type="transmembrane region" description="Helical" evidence="1">
    <location>
        <begin position="23"/>
        <end position="43"/>
    </location>
</feature>
<evidence type="ECO:0000313" key="2">
    <source>
        <dbReference type="EMBL" id="MEN3749305.1"/>
    </source>
</evidence>
<keyword evidence="3" id="KW-1185">Reference proteome</keyword>
<reference evidence="2 3" key="1">
    <citation type="submission" date="2024-05" db="EMBL/GenBank/DDBJ databases">
        <title>Sphingomonas sp. HF-S3 16S ribosomal RNA gene Genome sequencing and assembly.</title>
        <authorList>
            <person name="Lee H."/>
        </authorList>
    </citation>
    <scope>NUCLEOTIDE SEQUENCE [LARGE SCALE GENOMIC DNA]</scope>
    <source>
        <strain evidence="2 3">HF-S3</strain>
    </source>
</reference>
<sequence length="238" mass="25459">MTKLRFAALFEDAAALWRTNRDLLLAIAGVFYLLPILALLMFVPAPRLAGLQPDAQRDAILAWAANWPWFLIGSAVQLIGTVAILTLLLTPGRISLRDALILAVRRIVPLFGLWSMVSLVCFAGFFPLVIPGLYLLGRTFLAIPISVAERSRLFPAFVASIERTRGHGWMIAAAYMTVFLANFMVSNLLAPLLDAAGAGSPVLSGVVLVLVAGAGALAALATTLVQASAYRGLTRQGM</sequence>
<feature type="transmembrane region" description="Helical" evidence="1">
    <location>
        <begin position="202"/>
        <end position="225"/>
    </location>
</feature>
<evidence type="ECO:0000313" key="3">
    <source>
        <dbReference type="Proteomes" id="UP001427805"/>
    </source>
</evidence>
<dbReference type="Proteomes" id="UP001427805">
    <property type="component" value="Unassembled WGS sequence"/>
</dbReference>
<gene>
    <name evidence="2" type="ORF">TPR58_19180</name>
</gene>